<comment type="caution">
    <text evidence="1">The sequence shown here is derived from an EMBL/GenBank/DDBJ whole genome shotgun (WGS) entry which is preliminary data.</text>
</comment>
<evidence type="ECO:0000313" key="2">
    <source>
        <dbReference type="Proteomes" id="UP001186974"/>
    </source>
</evidence>
<name>A0ACC3DHH9_9PEZI</name>
<evidence type="ECO:0000313" key="1">
    <source>
        <dbReference type="EMBL" id="KAK3076144.1"/>
    </source>
</evidence>
<reference evidence="1" key="1">
    <citation type="submission" date="2024-09" db="EMBL/GenBank/DDBJ databases">
        <title>Black Yeasts Isolated from many extreme environments.</title>
        <authorList>
            <person name="Coleine C."/>
            <person name="Stajich J.E."/>
            <person name="Selbmann L."/>
        </authorList>
    </citation>
    <scope>NUCLEOTIDE SEQUENCE</scope>
    <source>
        <strain evidence="1">CCFEE 5737</strain>
    </source>
</reference>
<accession>A0ACC3DHH9</accession>
<organism evidence="1 2">
    <name type="scientific">Coniosporium uncinatum</name>
    <dbReference type="NCBI Taxonomy" id="93489"/>
    <lineage>
        <taxon>Eukaryota</taxon>
        <taxon>Fungi</taxon>
        <taxon>Dikarya</taxon>
        <taxon>Ascomycota</taxon>
        <taxon>Pezizomycotina</taxon>
        <taxon>Dothideomycetes</taxon>
        <taxon>Dothideomycetes incertae sedis</taxon>
        <taxon>Coniosporium</taxon>
    </lineage>
</organism>
<gene>
    <name evidence="1" type="ORF">LTS18_013810</name>
</gene>
<proteinExistence type="predicted"/>
<dbReference type="Proteomes" id="UP001186974">
    <property type="component" value="Unassembled WGS sequence"/>
</dbReference>
<protein>
    <submittedName>
        <fullName evidence="1">Uncharacterized protein</fullName>
    </submittedName>
</protein>
<sequence>MVWATMSKVPQDYRVVQALCLLCTWPLPTNSTSTDPTFMFCGLMMKIAMQIGLHRPSHAQDFARSHLQLRDEDIKDRLRTWTACNIVSQSVSTGYGQPSDTLYDATLTPQHEEGKETYLVPEDLRTRLELEKFSDKITKALYSNKSASNDPVSEEKGPLVARMLWQDLQELERRVKRTGEISTWDEIHMWAVRLHLRLRTFFDSPRSPSYREDLIELYFTTKHFLEAALNQDGLGLNYAPNYIMQLMLAGGFCLLKLLNSFFAIPLERSEAQSLFARTVWAIRAMSATDNDLPQRLTEVLAQLWLAWGAGMPKQRDDGSSSSAAGDIDSSLQLQL</sequence>
<dbReference type="EMBL" id="JAWDJW010004320">
    <property type="protein sequence ID" value="KAK3076144.1"/>
    <property type="molecule type" value="Genomic_DNA"/>
</dbReference>
<keyword evidence="2" id="KW-1185">Reference proteome</keyword>
<feature type="non-terminal residue" evidence="1">
    <location>
        <position position="335"/>
    </location>
</feature>